<proteinExistence type="predicted"/>
<sequence length="49" mass="5552">MMQKLIFVLILATVCIAGCVSVRDMFLPGNGASDTNRRFWDQTSDNPYR</sequence>
<evidence type="ECO:0000313" key="2">
    <source>
        <dbReference type="EMBL" id="TWU05352.1"/>
    </source>
</evidence>
<evidence type="ECO:0000313" key="3">
    <source>
        <dbReference type="Proteomes" id="UP000319908"/>
    </source>
</evidence>
<comment type="caution">
    <text evidence="2">The sequence shown here is derived from an EMBL/GenBank/DDBJ whole genome shotgun (WGS) entry which is preliminary data.</text>
</comment>
<gene>
    <name evidence="2" type="ORF">Poly21_57340</name>
</gene>
<name>A0A5C6B1R0_9BACT</name>
<protein>
    <submittedName>
        <fullName evidence="2">Uncharacterized protein</fullName>
    </submittedName>
</protein>
<dbReference type="AlphaFoldDB" id="A0A5C6B1R0"/>
<evidence type="ECO:0000256" key="1">
    <source>
        <dbReference type="SAM" id="MobiDB-lite"/>
    </source>
</evidence>
<keyword evidence="3" id="KW-1185">Reference proteome</keyword>
<dbReference type="EMBL" id="SJPU01000024">
    <property type="protein sequence ID" value="TWU05352.1"/>
    <property type="molecule type" value="Genomic_DNA"/>
</dbReference>
<reference evidence="2 3" key="1">
    <citation type="journal article" date="2020" name="Antonie Van Leeuwenhoek">
        <title>Rhodopirellula heiligendammensis sp. nov., Rhodopirellula pilleata sp. nov., and Rhodopirellula solitaria sp. nov. isolated from natural or artificial marine surfaces in Northern Germany and California, USA, and emended description of the genus Rhodopirellula.</title>
        <authorList>
            <person name="Kallscheuer N."/>
            <person name="Wiegand S."/>
            <person name="Jogler M."/>
            <person name="Boedeker C."/>
            <person name="Peeters S.H."/>
            <person name="Rast P."/>
            <person name="Heuer A."/>
            <person name="Jetten M.S.M."/>
            <person name="Rohde M."/>
            <person name="Jogler C."/>
        </authorList>
    </citation>
    <scope>NUCLEOTIDE SEQUENCE [LARGE SCALE GENOMIC DNA]</scope>
    <source>
        <strain evidence="2 3">Poly21</strain>
    </source>
</reference>
<feature type="region of interest" description="Disordered" evidence="1">
    <location>
        <begin position="28"/>
        <end position="49"/>
    </location>
</feature>
<accession>A0A5C6B1R0</accession>
<organism evidence="2 3">
    <name type="scientific">Allorhodopirellula heiligendammensis</name>
    <dbReference type="NCBI Taxonomy" id="2714739"/>
    <lineage>
        <taxon>Bacteria</taxon>
        <taxon>Pseudomonadati</taxon>
        <taxon>Planctomycetota</taxon>
        <taxon>Planctomycetia</taxon>
        <taxon>Pirellulales</taxon>
        <taxon>Pirellulaceae</taxon>
        <taxon>Allorhodopirellula</taxon>
    </lineage>
</organism>
<dbReference type="Proteomes" id="UP000319908">
    <property type="component" value="Unassembled WGS sequence"/>
</dbReference>